<dbReference type="OrthoDB" id="10318at2759"/>
<evidence type="ECO:0000313" key="2">
    <source>
        <dbReference type="EMBL" id="PXF39470.1"/>
    </source>
</evidence>
<sequence>MDTENSPSRTERVSSSRPLGKGSGWTEQLMWMFTGMAKNPFNKIIPSDLVEYIQATLSPYCVVSPIEWVKAYDRAVLHDADHGFSVEVYSRFRRRDRQMSRKGRVALQSHWIAANYASDFDERVTETYYGSILGLYEVGVYLEKFRCPENEVLTLKFIFCKWQDGLHVNKGNGTVSTQLKSGTRKQSILGTYNTFEHISCVDRKIGYFDHASAR</sequence>
<dbReference type="EMBL" id="NBIV01000288">
    <property type="protein sequence ID" value="PXF40516.1"/>
    <property type="molecule type" value="Genomic_DNA"/>
</dbReference>
<accession>A0A2V3IEK0</accession>
<name>A0A2V3IEK0_9FLOR</name>
<dbReference type="AlphaFoldDB" id="A0A2V3IEK0"/>
<comment type="caution">
    <text evidence="3">The sequence shown here is derived from an EMBL/GenBank/DDBJ whole genome shotgun (WGS) entry which is preliminary data.</text>
</comment>
<evidence type="ECO:0000256" key="1">
    <source>
        <dbReference type="SAM" id="MobiDB-lite"/>
    </source>
</evidence>
<reference evidence="3 4" key="1">
    <citation type="journal article" date="2018" name="Mol. Biol. Evol.">
        <title>Analysis of the draft genome of the red seaweed Gracilariopsis chorda provides insights into genome size evolution in Rhodophyta.</title>
        <authorList>
            <person name="Lee J."/>
            <person name="Yang E.C."/>
            <person name="Graf L."/>
            <person name="Yang J.H."/>
            <person name="Qiu H."/>
            <person name="Zel Zion U."/>
            <person name="Chan C.X."/>
            <person name="Stephens T.G."/>
            <person name="Weber A.P.M."/>
            <person name="Boo G.H."/>
            <person name="Boo S.M."/>
            <person name="Kim K.M."/>
            <person name="Shin Y."/>
            <person name="Jung M."/>
            <person name="Lee S.J."/>
            <person name="Yim H.S."/>
            <person name="Lee J.H."/>
            <person name="Bhattacharya D."/>
            <person name="Yoon H.S."/>
        </authorList>
    </citation>
    <scope>NUCLEOTIDE SEQUENCE [LARGE SCALE GENOMIC DNA]</scope>
    <source>
        <strain evidence="3 4">SKKU-2015</strain>
        <tissue evidence="3">Whole body</tissue>
    </source>
</reference>
<feature type="region of interest" description="Disordered" evidence="1">
    <location>
        <begin position="1"/>
        <end position="21"/>
    </location>
</feature>
<keyword evidence="4" id="KW-1185">Reference proteome</keyword>
<evidence type="ECO:0000313" key="4">
    <source>
        <dbReference type="Proteomes" id="UP000247409"/>
    </source>
</evidence>
<protein>
    <submittedName>
        <fullName evidence="3">Uncharacterized protein</fullName>
    </submittedName>
</protein>
<organism evidence="3 4">
    <name type="scientific">Gracilariopsis chorda</name>
    <dbReference type="NCBI Taxonomy" id="448386"/>
    <lineage>
        <taxon>Eukaryota</taxon>
        <taxon>Rhodophyta</taxon>
        <taxon>Florideophyceae</taxon>
        <taxon>Rhodymeniophycidae</taxon>
        <taxon>Gracilariales</taxon>
        <taxon>Gracilariaceae</taxon>
        <taxon>Gracilariopsis</taxon>
    </lineage>
</organism>
<gene>
    <name evidence="3" type="ORF">BWQ96_09769</name>
    <name evidence="2" type="ORF">BWQ96_10843</name>
</gene>
<dbReference type="Proteomes" id="UP000247409">
    <property type="component" value="Unassembled WGS sequence"/>
</dbReference>
<evidence type="ECO:0000313" key="3">
    <source>
        <dbReference type="EMBL" id="PXF40516.1"/>
    </source>
</evidence>
<proteinExistence type="predicted"/>
<dbReference type="EMBL" id="NBIV01000877">
    <property type="protein sequence ID" value="PXF39470.1"/>
    <property type="molecule type" value="Genomic_DNA"/>
</dbReference>